<dbReference type="Proteomes" id="UP000321523">
    <property type="component" value="Unassembled WGS sequence"/>
</dbReference>
<evidence type="ECO:0000256" key="2">
    <source>
        <dbReference type="SAM" id="SignalP"/>
    </source>
</evidence>
<name>A0A512E2M2_9PROT</name>
<protein>
    <submittedName>
        <fullName evidence="4">Nuclear export factor GLE1</fullName>
    </submittedName>
</protein>
<organism evidence="4 5">
    <name type="scientific">Skermanella aerolata</name>
    <dbReference type="NCBI Taxonomy" id="393310"/>
    <lineage>
        <taxon>Bacteria</taxon>
        <taxon>Pseudomonadati</taxon>
        <taxon>Pseudomonadota</taxon>
        <taxon>Alphaproteobacteria</taxon>
        <taxon>Rhodospirillales</taxon>
        <taxon>Azospirillaceae</taxon>
        <taxon>Skermanella</taxon>
    </lineage>
</organism>
<feature type="domain" description="YncI copper-binding" evidence="3">
    <location>
        <begin position="24"/>
        <end position="168"/>
    </location>
</feature>
<comment type="caution">
    <text evidence="4">The sequence shown here is derived from an EMBL/GenBank/DDBJ whole genome shotgun (WGS) entry which is preliminary data.</text>
</comment>
<dbReference type="RefSeq" id="WP_044436623.1">
    <property type="nucleotide sequence ID" value="NZ_BJYZ01000056.1"/>
</dbReference>
<evidence type="ECO:0000259" key="3">
    <source>
        <dbReference type="Pfam" id="PF07987"/>
    </source>
</evidence>
<dbReference type="InterPro" id="IPR012533">
    <property type="entry name" value="YcnI-copper_dom"/>
</dbReference>
<dbReference type="CDD" id="cd08545">
    <property type="entry name" value="YcnI_like"/>
    <property type="match status" value="1"/>
</dbReference>
<dbReference type="InterPro" id="IPR038507">
    <property type="entry name" value="YcnI-like_sf"/>
</dbReference>
<dbReference type="Pfam" id="PF07987">
    <property type="entry name" value="DUF1775"/>
    <property type="match status" value="1"/>
</dbReference>
<feature type="signal peptide" evidence="2">
    <location>
        <begin position="1"/>
        <end position="23"/>
    </location>
</feature>
<evidence type="ECO:0000313" key="5">
    <source>
        <dbReference type="Proteomes" id="UP000321523"/>
    </source>
</evidence>
<feature type="region of interest" description="Disordered" evidence="1">
    <location>
        <begin position="151"/>
        <end position="173"/>
    </location>
</feature>
<evidence type="ECO:0000313" key="4">
    <source>
        <dbReference type="EMBL" id="GEO42978.1"/>
    </source>
</evidence>
<feature type="chain" id="PRO_5021925870" evidence="2">
    <location>
        <begin position="24"/>
        <end position="173"/>
    </location>
</feature>
<keyword evidence="2" id="KW-0732">Signal</keyword>
<proteinExistence type="predicted"/>
<reference evidence="4 5" key="1">
    <citation type="submission" date="2019-07" db="EMBL/GenBank/DDBJ databases">
        <title>Whole genome shotgun sequence of Skermanella aerolata NBRC 106429.</title>
        <authorList>
            <person name="Hosoyama A."/>
            <person name="Uohara A."/>
            <person name="Ohji S."/>
            <person name="Ichikawa N."/>
        </authorList>
    </citation>
    <scope>NUCLEOTIDE SEQUENCE [LARGE SCALE GENOMIC DNA]</scope>
    <source>
        <strain evidence="4 5">NBRC 106429</strain>
    </source>
</reference>
<evidence type="ECO:0000256" key="1">
    <source>
        <dbReference type="SAM" id="MobiDB-lite"/>
    </source>
</evidence>
<gene>
    <name evidence="4" type="ORF">SAE02_71260</name>
</gene>
<accession>A0A512E2M2</accession>
<keyword evidence="5" id="KW-1185">Reference proteome</keyword>
<dbReference type="EMBL" id="BJYZ01000056">
    <property type="protein sequence ID" value="GEO42978.1"/>
    <property type="molecule type" value="Genomic_DNA"/>
</dbReference>
<sequence length="173" mass="18900">MNKIRMAALSAMTTLGLTGAATAHVTLETAEAPAGSYYKAVMRVGHGCEGSPMREMRVKVPDGMVSVKPMPKPGWEVSTVIGKLTTPYESHGKTITEGVTEVRWTGGKLLDEHYDEFVFRGQLPDRTGETLYMPIVQICERGESRWIEIPAAGQKSDDLKEPAPAIRLTPKAK</sequence>
<dbReference type="OrthoDB" id="9796962at2"/>
<dbReference type="AlphaFoldDB" id="A0A512E2M2"/>
<dbReference type="Gene3D" id="2.60.40.2230">
    <property type="entry name" value="Uncharacterised protein YcnI-like PF07987, DUF1775"/>
    <property type="match status" value="1"/>
</dbReference>